<name>A0AAD5M0N7_PYTIN</name>
<dbReference type="Proteomes" id="UP001209570">
    <property type="component" value="Unassembled WGS sequence"/>
</dbReference>
<comment type="caution">
    <text evidence="2">The sequence shown here is derived from an EMBL/GenBank/DDBJ whole genome shotgun (WGS) entry which is preliminary data.</text>
</comment>
<dbReference type="InterPro" id="IPR052776">
    <property type="entry name" value="Chloro_ReproSupport/MetalTrans"/>
</dbReference>
<evidence type="ECO:0000313" key="2">
    <source>
        <dbReference type="EMBL" id="KAJ0391530.1"/>
    </source>
</evidence>
<dbReference type="AlphaFoldDB" id="A0AAD5M0N7"/>
<keyword evidence="1" id="KW-1133">Transmembrane helix</keyword>
<evidence type="ECO:0000256" key="1">
    <source>
        <dbReference type="SAM" id="Phobius"/>
    </source>
</evidence>
<protein>
    <submittedName>
        <fullName evidence="2">Uncharacterized protein</fullName>
    </submittedName>
</protein>
<keyword evidence="1" id="KW-0812">Transmembrane</keyword>
<evidence type="ECO:0000313" key="3">
    <source>
        <dbReference type="Proteomes" id="UP001209570"/>
    </source>
</evidence>
<dbReference type="PANTHER" id="PTHR33876:SF4">
    <property type="entry name" value="CHLOROPLAST PROTEIN FOR GROWTH AND FERTILITY 2"/>
    <property type="match status" value="1"/>
</dbReference>
<dbReference type="EMBL" id="JAKCXM010000985">
    <property type="protein sequence ID" value="KAJ0391530.1"/>
    <property type="molecule type" value="Genomic_DNA"/>
</dbReference>
<keyword evidence="3" id="KW-1185">Reference proteome</keyword>
<reference evidence="2" key="1">
    <citation type="submission" date="2021-12" db="EMBL/GenBank/DDBJ databases">
        <title>Prjna785345.</title>
        <authorList>
            <person name="Rujirawat T."/>
            <person name="Krajaejun T."/>
        </authorList>
    </citation>
    <scope>NUCLEOTIDE SEQUENCE</scope>
    <source>
        <strain evidence="2">Pi057C3</strain>
    </source>
</reference>
<organism evidence="2 3">
    <name type="scientific">Pythium insidiosum</name>
    <name type="common">Pythiosis disease agent</name>
    <dbReference type="NCBI Taxonomy" id="114742"/>
    <lineage>
        <taxon>Eukaryota</taxon>
        <taxon>Sar</taxon>
        <taxon>Stramenopiles</taxon>
        <taxon>Oomycota</taxon>
        <taxon>Peronosporomycetes</taxon>
        <taxon>Pythiales</taxon>
        <taxon>Pythiaceae</taxon>
        <taxon>Pythium</taxon>
    </lineage>
</organism>
<feature type="transmembrane region" description="Helical" evidence="1">
    <location>
        <begin position="56"/>
        <end position="74"/>
    </location>
</feature>
<feature type="transmembrane region" description="Helical" evidence="1">
    <location>
        <begin position="7"/>
        <end position="29"/>
    </location>
</feature>
<sequence length="117" mass="12269">MGGIDESLATASIGTIIGTGLALGIVHVLTGPDHLSALIVLSAGSSWRSCMLGMRWGVGHSTSLILITIIFLAVDQSFDIEKMGTYCDFVVGVLMIALGLWGIRSTQPRLSLPQAVV</sequence>
<accession>A0AAD5M0N7</accession>
<feature type="transmembrane region" description="Helical" evidence="1">
    <location>
        <begin position="86"/>
        <end position="103"/>
    </location>
</feature>
<dbReference type="PANTHER" id="PTHR33876">
    <property type="entry name" value="UNNAMED PRODUCT"/>
    <property type="match status" value="1"/>
</dbReference>
<proteinExistence type="predicted"/>
<gene>
    <name evidence="2" type="ORF">P43SY_010760</name>
</gene>
<keyword evidence="1" id="KW-0472">Membrane</keyword>